<dbReference type="InterPro" id="IPR026870">
    <property type="entry name" value="Zinc_ribbon_dom"/>
</dbReference>
<dbReference type="RefSeq" id="WP_034541559.1">
    <property type="nucleotide sequence ID" value="NZ_ATYG01000009.1"/>
</dbReference>
<dbReference type="InterPro" id="IPR025330">
    <property type="entry name" value="DUF4236"/>
</dbReference>
<evidence type="ECO:0000259" key="2">
    <source>
        <dbReference type="Pfam" id="PF14020"/>
    </source>
</evidence>
<dbReference type="EMBL" id="JACCBS010000002">
    <property type="protein sequence ID" value="NYE57519.1"/>
    <property type="molecule type" value="Genomic_DNA"/>
</dbReference>
<dbReference type="Proteomes" id="UP000604066">
    <property type="component" value="Unassembled WGS sequence"/>
</dbReference>
<sequence length="93" mass="9983">MGFCFRKSISLGKLFRIYVSKRGVGFSVGVPGFRISLGADKKIRKTVGIPGTGISYTETIGDLGGKKEVRTCPACGKRVGKTSNYCDRCGTKL</sequence>
<name>A0ABX2R9C0_9THEO</name>
<dbReference type="Pfam" id="PF14020">
    <property type="entry name" value="DUF4236"/>
    <property type="match status" value="1"/>
</dbReference>
<protein>
    <recommendedName>
        <fullName evidence="5">DUF4236 domain-containing protein</fullName>
    </recommendedName>
</protein>
<dbReference type="Pfam" id="PF13240">
    <property type="entry name" value="Zn_Ribbon_1"/>
    <property type="match status" value="1"/>
</dbReference>
<feature type="domain" description="DUF4236" evidence="2">
    <location>
        <begin position="3"/>
        <end position="57"/>
    </location>
</feature>
<proteinExistence type="predicted"/>
<evidence type="ECO:0000313" key="3">
    <source>
        <dbReference type="EMBL" id="NYE57519.1"/>
    </source>
</evidence>
<evidence type="ECO:0000313" key="4">
    <source>
        <dbReference type="Proteomes" id="UP000604066"/>
    </source>
</evidence>
<accession>A0ABX2R9C0</accession>
<keyword evidence="4" id="KW-1185">Reference proteome</keyword>
<organism evidence="3 4">
    <name type="scientific">Carboxydothermus ferrireducens DSM 11255</name>
    <dbReference type="NCBI Taxonomy" id="1119529"/>
    <lineage>
        <taxon>Bacteria</taxon>
        <taxon>Bacillati</taxon>
        <taxon>Bacillota</taxon>
        <taxon>Clostridia</taxon>
        <taxon>Thermoanaerobacterales</taxon>
        <taxon>Thermoanaerobacteraceae</taxon>
        <taxon>Carboxydothermus</taxon>
    </lineage>
</organism>
<gene>
    <name evidence="3" type="ORF">HDG70_001234</name>
</gene>
<comment type="caution">
    <text evidence="3">The sequence shown here is derived from an EMBL/GenBank/DDBJ whole genome shotgun (WGS) entry which is preliminary data.</text>
</comment>
<evidence type="ECO:0000259" key="1">
    <source>
        <dbReference type="Pfam" id="PF13240"/>
    </source>
</evidence>
<feature type="domain" description="Zinc-ribbon" evidence="1">
    <location>
        <begin position="72"/>
        <end position="93"/>
    </location>
</feature>
<reference evidence="3 4" key="1">
    <citation type="submission" date="2020-07" db="EMBL/GenBank/DDBJ databases">
        <title>Genomic Encyclopedia of Type Strains, Phase III (KMG-III): the genomes of soil and plant-associated and newly described type strains.</title>
        <authorList>
            <person name="Whitman W."/>
        </authorList>
    </citation>
    <scope>NUCLEOTIDE SEQUENCE [LARGE SCALE GENOMIC DNA]</scope>
    <source>
        <strain evidence="3 4">DSM 11255</strain>
    </source>
</reference>
<evidence type="ECO:0008006" key="5">
    <source>
        <dbReference type="Google" id="ProtNLM"/>
    </source>
</evidence>